<dbReference type="Proteomes" id="UP000031672">
    <property type="component" value="Unassembled WGS sequence"/>
</dbReference>
<dbReference type="Gene3D" id="2.60.40.10">
    <property type="entry name" value="Immunoglobulins"/>
    <property type="match status" value="1"/>
</dbReference>
<dbReference type="RefSeq" id="WP_040991938.1">
    <property type="nucleotide sequence ID" value="NZ_JTKH01000024.1"/>
</dbReference>
<keyword evidence="3" id="KW-1185">Reference proteome</keyword>
<accession>A0A0C2NI28</accession>
<dbReference type="InterPro" id="IPR013783">
    <property type="entry name" value="Ig-like_fold"/>
</dbReference>
<name>A0A0C2NI28_9VIBR</name>
<dbReference type="STRING" id="1461322.OJ16_14325"/>
<dbReference type="AlphaFoldDB" id="A0A0C2NI28"/>
<sequence length="634" mass="69046">MGANHSANAYSLSLPADFVSGDIYLDHAYGKTQAFFISYSDSVTQSVSVQLPDNIDETRLFIATSLNNEVAYVVNDTQISVDSSSPEIVSLVKYVDDELHTLGYGVALPNSQSVKINATTTAVGYLWHGINYDWSAPGAEQQLQNIYALESVQKFGEFIYNGISGDLDYLLSEDVYLSPLYQQAVADIKNRLGSLQRRTLQSRFSPIVITPDSEIDDISVKIDGDNQFNIENDTRLHLAFQVVNTEGKTICQYGSGMWSSSYVGPQETMWHIAKTGICGGSVVQDAKIRVLSAGSDSTTLTDLATVDVVIDFELEVELDVTSVEPTVINPDGESKRITIQGRGFQPVKPNFWSGKKYPLVTLTSQQTAVSKTYKPYYINHDGTEMWIMADASLFELDDDKIDVSVKHSAFDLPAKELLDAITVETDLVLSSVSKTQAASNDILTVKGSGFSKYASKNTVMFGQYQVAILGLSSTEISFRIPKDLDPGTYAIKAKRLDSKDSKWSNELDVEIAEADIVITVCDNGGLKDDNFALDVNGQRIGQTVTTDRKYCFAFPITLAAGVHSATLTGLDAPDGIGTYSIAFGGVSEVSGSPTHGSDLVPGSVPKRYTFKVVNPTARSMFVVPMSIQQRIGTE</sequence>
<reference evidence="2 3" key="1">
    <citation type="submission" date="2014-11" db="EMBL/GenBank/DDBJ databases">
        <title>Draft Genome Sequence of Vibrio piscirenalis strains CECT 8603T and CECT 8604, two marine Gammaproteobacterium isolated from cultured gilthead sea bream (Sparus aurata).</title>
        <authorList>
            <person name="Arahal D.R."/>
            <person name="Rodrigo-Torres L."/>
            <person name="Lucena T."/>
            <person name="Pujalte M.J."/>
        </authorList>
    </citation>
    <scope>NUCLEOTIDE SEQUENCE [LARGE SCALE GENOMIC DNA]</scope>
    <source>
        <strain evidence="2 3">DCR 1-4-2</strain>
    </source>
</reference>
<dbReference type="EMBL" id="JTKH01000024">
    <property type="protein sequence ID" value="KII76005.1"/>
    <property type="molecule type" value="Genomic_DNA"/>
</dbReference>
<feature type="domain" description="IPT/TIG" evidence="1">
    <location>
        <begin position="428"/>
        <end position="495"/>
    </location>
</feature>
<evidence type="ECO:0000313" key="2">
    <source>
        <dbReference type="EMBL" id="KII76005.1"/>
    </source>
</evidence>
<dbReference type="OrthoDB" id="6242884at2"/>
<dbReference type="SUPFAM" id="SSF81296">
    <property type="entry name" value="E set domains"/>
    <property type="match status" value="1"/>
</dbReference>
<organism evidence="2 3">
    <name type="scientific">Vibrio renipiscarius</name>
    <dbReference type="NCBI Taxonomy" id="1461322"/>
    <lineage>
        <taxon>Bacteria</taxon>
        <taxon>Pseudomonadati</taxon>
        <taxon>Pseudomonadota</taxon>
        <taxon>Gammaproteobacteria</taxon>
        <taxon>Vibrionales</taxon>
        <taxon>Vibrionaceae</taxon>
        <taxon>Vibrio</taxon>
    </lineage>
</organism>
<proteinExistence type="predicted"/>
<gene>
    <name evidence="2" type="ORF">OJ16_14325</name>
</gene>
<accession>A0A0C2JM46</accession>
<dbReference type="InterPro" id="IPR014756">
    <property type="entry name" value="Ig_E-set"/>
</dbReference>
<dbReference type="Pfam" id="PF01833">
    <property type="entry name" value="TIG"/>
    <property type="match status" value="1"/>
</dbReference>
<protein>
    <recommendedName>
        <fullName evidence="1">IPT/TIG domain-containing protein</fullName>
    </recommendedName>
</protein>
<comment type="caution">
    <text evidence="2">The sequence shown here is derived from an EMBL/GenBank/DDBJ whole genome shotgun (WGS) entry which is preliminary data.</text>
</comment>
<dbReference type="InterPro" id="IPR002909">
    <property type="entry name" value="IPT_dom"/>
</dbReference>
<evidence type="ECO:0000259" key="1">
    <source>
        <dbReference type="Pfam" id="PF01833"/>
    </source>
</evidence>
<evidence type="ECO:0000313" key="3">
    <source>
        <dbReference type="Proteomes" id="UP000031672"/>
    </source>
</evidence>